<dbReference type="SUPFAM" id="SSF55811">
    <property type="entry name" value="Nudix"/>
    <property type="match status" value="1"/>
</dbReference>
<dbReference type="Gene3D" id="3.90.79.10">
    <property type="entry name" value="Nucleoside Triphosphate Pyrophosphohydrolase"/>
    <property type="match status" value="1"/>
</dbReference>
<name>A0A239L1Z4_9RHOB</name>
<gene>
    <name evidence="4" type="ORF">SAMN05421757_108184</name>
</gene>
<dbReference type="EMBL" id="FZOY01000008">
    <property type="protein sequence ID" value="SNT24002.1"/>
    <property type="molecule type" value="Genomic_DNA"/>
</dbReference>
<dbReference type="GO" id="GO:0006754">
    <property type="term" value="P:ATP biosynthetic process"/>
    <property type="evidence" value="ECO:0007669"/>
    <property type="project" value="TreeGrafter"/>
</dbReference>
<accession>A0A239L1Z4</accession>
<evidence type="ECO:0000259" key="3">
    <source>
        <dbReference type="PROSITE" id="PS51462"/>
    </source>
</evidence>
<dbReference type="GO" id="GO:0006167">
    <property type="term" value="P:AMP biosynthetic process"/>
    <property type="evidence" value="ECO:0007669"/>
    <property type="project" value="TreeGrafter"/>
</dbReference>
<organism evidence="4 5">
    <name type="scientific">Tropicimonas sediminicola</name>
    <dbReference type="NCBI Taxonomy" id="1031541"/>
    <lineage>
        <taxon>Bacteria</taxon>
        <taxon>Pseudomonadati</taxon>
        <taxon>Pseudomonadota</taxon>
        <taxon>Alphaproteobacteria</taxon>
        <taxon>Rhodobacterales</taxon>
        <taxon>Roseobacteraceae</taxon>
        <taxon>Tropicimonas</taxon>
    </lineage>
</organism>
<dbReference type="PROSITE" id="PS51462">
    <property type="entry name" value="NUDIX"/>
    <property type="match status" value="1"/>
</dbReference>
<keyword evidence="2" id="KW-0378">Hydrolase</keyword>
<dbReference type="PANTHER" id="PTHR21340:SF0">
    <property type="entry name" value="BIS(5'-NUCLEOSYL)-TETRAPHOSPHATASE [ASYMMETRICAL]"/>
    <property type="match status" value="1"/>
</dbReference>
<dbReference type="Pfam" id="PF00293">
    <property type="entry name" value="NUDIX"/>
    <property type="match status" value="1"/>
</dbReference>
<dbReference type="InterPro" id="IPR015797">
    <property type="entry name" value="NUDIX_hydrolase-like_dom_sf"/>
</dbReference>
<protein>
    <submittedName>
        <fullName evidence="4">8-oxo-dGTP diphosphatase</fullName>
    </submittedName>
</protein>
<dbReference type="InterPro" id="IPR020084">
    <property type="entry name" value="NUDIX_hydrolase_CS"/>
</dbReference>
<dbReference type="InterPro" id="IPR051325">
    <property type="entry name" value="Nudix_hydrolase_domain"/>
</dbReference>
<reference evidence="4 5" key="1">
    <citation type="submission" date="2017-06" db="EMBL/GenBank/DDBJ databases">
        <authorList>
            <person name="Kim H.J."/>
            <person name="Triplett B.A."/>
        </authorList>
    </citation>
    <scope>NUCLEOTIDE SEQUENCE [LARGE SCALE GENOMIC DNA]</scope>
    <source>
        <strain evidence="4 5">DSM 29339</strain>
    </source>
</reference>
<evidence type="ECO:0000256" key="1">
    <source>
        <dbReference type="ARBA" id="ARBA00001946"/>
    </source>
</evidence>
<dbReference type="GO" id="GO:0004081">
    <property type="term" value="F:bis(5'-nucleosyl)-tetraphosphatase (asymmetrical) activity"/>
    <property type="evidence" value="ECO:0007669"/>
    <property type="project" value="TreeGrafter"/>
</dbReference>
<dbReference type="Proteomes" id="UP000198426">
    <property type="component" value="Unassembled WGS sequence"/>
</dbReference>
<evidence type="ECO:0000256" key="2">
    <source>
        <dbReference type="ARBA" id="ARBA00022801"/>
    </source>
</evidence>
<dbReference type="CDD" id="cd04684">
    <property type="entry name" value="NUDIX_Hydrolase"/>
    <property type="match status" value="1"/>
</dbReference>
<keyword evidence="5" id="KW-1185">Reference proteome</keyword>
<feature type="domain" description="Nudix hydrolase" evidence="3">
    <location>
        <begin position="24"/>
        <end position="152"/>
    </location>
</feature>
<dbReference type="AlphaFoldDB" id="A0A239L1Z4"/>
<proteinExistence type="predicted"/>
<evidence type="ECO:0000313" key="5">
    <source>
        <dbReference type="Proteomes" id="UP000198426"/>
    </source>
</evidence>
<comment type="cofactor">
    <cofactor evidence="1">
        <name>Mg(2+)</name>
        <dbReference type="ChEBI" id="CHEBI:18420"/>
    </cofactor>
</comment>
<evidence type="ECO:0000313" key="4">
    <source>
        <dbReference type="EMBL" id="SNT24002.1"/>
    </source>
</evidence>
<dbReference type="InterPro" id="IPR000086">
    <property type="entry name" value="NUDIX_hydrolase_dom"/>
</dbReference>
<sequence>MRGEKGRGMIRRVGERVQTQRKYTLRPGAYAILERSGLVLLTHQSAPIPELQLPGGGIDPGEQPVAALHREVYEETGWTMRISRRLGAFRRFTYMPEYDIWAEKLCTVYLCRPGRRIGPPTEPAHLPVWLPADEAADALGNAGDRHFLRSLL</sequence>
<dbReference type="PANTHER" id="PTHR21340">
    <property type="entry name" value="DIADENOSINE 5,5-P1,P4-TETRAPHOSPHATE PYROPHOSPHOHYDROLASE MUTT"/>
    <property type="match status" value="1"/>
</dbReference>
<dbReference type="PROSITE" id="PS00893">
    <property type="entry name" value="NUDIX_BOX"/>
    <property type="match status" value="1"/>
</dbReference>